<feature type="compositionally biased region" description="Polar residues" evidence="4">
    <location>
        <begin position="320"/>
        <end position="338"/>
    </location>
</feature>
<dbReference type="Gene3D" id="2.170.120.12">
    <property type="entry name" value="DNA-directed RNA polymerase, insert domain"/>
    <property type="match status" value="1"/>
</dbReference>
<dbReference type="Pfam" id="PF01000">
    <property type="entry name" value="RNA_pol_A_bac"/>
    <property type="match status" value="1"/>
</dbReference>
<dbReference type="InterPro" id="IPR036603">
    <property type="entry name" value="RBP11-like"/>
</dbReference>
<organism evidence="6">
    <name type="scientific">Fibrocapsa japonica</name>
    <dbReference type="NCBI Taxonomy" id="94617"/>
    <lineage>
        <taxon>Eukaryota</taxon>
        <taxon>Sar</taxon>
        <taxon>Stramenopiles</taxon>
        <taxon>Ochrophyta</taxon>
        <taxon>Raphidophyceae</taxon>
        <taxon>Chattonellales</taxon>
        <taxon>Chattonellaceae</taxon>
        <taxon>Fibrocapsa</taxon>
    </lineage>
</organism>
<dbReference type="SUPFAM" id="SSF56553">
    <property type="entry name" value="Insert subdomain of RNA polymerase alpha subunit"/>
    <property type="match status" value="1"/>
</dbReference>
<dbReference type="GO" id="GO:0046983">
    <property type="term" value="F:protein dimerization activity"/>
    <property type="evidence" value="ECO:0007669"/>
    <property type="project" value="InterPro"/>
</dbReference>
<dbReference type="GO" id="GO:0003899">
    <property type="term" value="F:DNA-directed RNA polymerase activity"/>
    <property type="evidence" value="ECO:0007669"/>
    <property type="project" value="InterPro"/>
</dbReference>
<sequence>MAGRTRFPKVKVQELRDDCIRFELSDTDISVANALRRVMIAETPTLAIDLVTIETNTSVMQDEFLAHRLGLIPIRYHRGDVSKFRFNYDCDCEDYCHQCAVLFSLDVSFDQRAAMRPDHESDLPLTVTSQDLVSNNPDVQAVHFASADEQQQSQDAGIALLKLARGQAIKLTAIAKLGTQKEHSKWCTCCVATYQYDPIIKLNEEKLDQLSSEQVDQLAESCPVGVFEVDEKTGKLTVVNRMDCMYCEECTRLGDTMKARSEDDPFIDIHADTNVFLFTVETNGALLAEEVVLSALTVLGAKLRDLQMACMEIKEEQGNRQEANATPGSTASSTLPSS</sequence>
<dbReference type="InterPro" id="IPR050518">
    <property type="entry name" value="Rpo3/RPB3_RNA_Pol_subunit"/>
</dbReference>
<dbReference type="InterPro" id="IPR001514">
    <property type="entry name" value="DNA-dir_RNA_pol_30-40kDasu_CS"/>
</dbReference>
<dbReference type="EMBL" id="HBHR01018251">
    <property type="protein sequence ID" value="CAD9869558.1"/>
    <property type="molecule type" value="Transcribed_RNA"/>
</dbReference>
<protein>
    <recommendedName>
        <fullName evidence="5">DNA-directed RNA polymerase RpoA/D/Rpb3-type domain-containing protein</fullName>
    </recommendedName>
</protein>
<dbReference type="PANTHER" id="PTHR11800">
    <property type="entry name" value="DNA-DIRECTED RNA POLYMERASE"/>
    <property type="match status" value="1"/>
</dbReference>
<dbReference type="SMART" id="SM00662">
    <property type="entry name" value="RPOLD"/>
    <property type="match status" value="1"/>
</dbReference>
<dbReference type="GO" id="GO:0006366">
    <property type="term" value="P:transcription by RNA polymerase II"/>
    <property type="evidence" value="ECO:0007669"/>
    <property type="project" value="TreeGrafter"/>
</dbReference>
<feature type="region of interest" description="Disordered" evidence="4">
    <location>
        <begin position="316"/>
        <end position="338"/>
    </location>
</feature>
<feature type="domain" description="DNA-directed RNA polymerase RpoA/D/Rpb3-type" evidence="5">
    <location>
        <begin position="19"/>
        <end position="309"/>
    </location>
</feature>
<dbReference type="HAMAP" id="MF_00320">
    <property type="entry name" value="RNApol_arch_Rpo3"/>
    <property type="match status" value="1"/>
</dbReference>
<dbReference type="Pfam" id="PF01193">
    <property type="entry name" value="RNA_pol_L"/>
    <property type="match status" value="1"/>
</dbReference>
<gene>
    <name evidence="6" type="ORF">FJAP1339_LOCUS9177</name>
</gene>
<dbReference type="GO" id="GO:0003677">
    <property type="term" value="F:DNA binding"/>
    <property type="evidence" value="ECO:0007669"/>
    <property type="project" value="InterPro"/>
</dbReference>
<keyword evidence="1" id="KW-0240">DNA-directed RNA polymerase</keyword>
<reference evidence="6" key="1">
    <citation type="submission" date="2021-01" db="EMBL/GenBank/DDBJ databases">
        <authorList>
            <person name="Corre E."/>
            <person name="Pelletier E."/>
            <person name="Niang G."/>
            <person name="Scheremetjew M."/>
            <person name="Finn R."/>
            <person name="Kale V."/>
            <person name="Holt S."/>
            <person name="Cochrane G."/>
            <person name="Meng A."/>
            <person name="Brown T."/>
            <person name="Cohen L."/>
        </authorList>
    </citation>
    <scope>NUCLEOTIDE SEQUENCE</scope>
    <source>
        <strain evidence="6">CCMP1661</strain>
    </source>
</reference>
<dbReference type="InterPro" id="IPR011262">
    <property type="entry name" value="DNA-dir_RNA_pol_insert"/>
</dbReference>
<dbReference type="InterPro" id="IPR036643">
    <property type="entry name" value="RNApol_insert_sf"/>
</dbReference>
<dbReference type="NCBIfam" id="NF001988">
    <property type="entry name" value="PRK00783.1"/>
    <property type="match status" value="1"/>
</dbReference>
<dbReference type="SUPFAM" id="SSF55257">
    <property type="entry name" value="RBP11-like subunits of RNA polymerase"/>
    <property type="match status" value="1"/>
</dbReference>
<evidence type="ECO:0000256" key="1">
    <source>
        <dbReference type="ARBA" id="ARBA00022478"/>
    </source>
</evidence>
<dbReference type="GO" id="GO:0005665">
    <property type="term" value="C:RNA polymerase II, core complex"/>
    <property type="evidence" value="ECO:0007669"/>
    <property type="project" value="TreeGrafter"/>
</dbReference>
<dbReference type="PANTHER" id="PTHR11800:SF2">
    <property type="entry name" value="DNA-DIRECTED RNA POLYMERASE II SUBUNIT RPB3"/>
    <property type="match status" value="1"/>
</dbReference>
<dbReference type="InterPro" id="IPR011263">
    <property type="entry name" value="DNA-dir_RNA_pol_RpoA/D/Rpb3"/>
</dbReference>
<evidence type="ECO:0000256" key="2">
    <source>
        <dbReference type="ARBA" id="ARBA00023163"/>
    </source>
</evidence>
<evidence type="ECO:0000259" key="5">
    <source>
        <dbReference type="SMART" id="SM00662"/>
    </source>
</evidence>
<name>A0A7S2Y381_9STRA</name>
<proteinExistence type="inferred from homology"/>
<evidence type="ECO:0000256" key="4">
    <source>
        <dbReference type="SAM" id="MobiDB-lite"/>
    </source>
</evidence>
<dbReference type="PROSITE" id="PS00446">
    <property type="entry name" value="RNA_POL_D_30KD"/>
    <property type="match status" value="1"/>
</dbReference>
<accession>A0A7S2Y381</accession>
<dbReference type="Gene3D" id="3.30.1360.10">
    <property type="entry name" value="RNA polymerase, RBP11-like subunit"/>
    <property type="match status" value="1"/>
</dbReference>
<keyword evidence="2" id="KW-0804">Transcription</keyword>
<dbReference type="AlphaFoldDB" id="A0A7S2Y381"/>
<evidence type="ECO:0000313" key="6">
    <source>
        <dbReference type="EMBL" id="CAD9869558.1"/>
    </source>
</evidence>
<evidence type="ECO:0000256" key="3">
    <source>
        <dbReference type="ARBA" id="ARBA00025804"/>
    </source>
</evidence>
<comment type="similarity">
    <text evidence="3">Belongs to the archaeal Rpo3/eukaryotic RPB3 RNA polymerase subunit family.</text>
</comment>
<dbReference type="InterPro" id="IPR022842">
    <property type="entry name" value="RNAP_Rpo3/Rpb3/RPAC1"/>
</dbReference>